<gene>
    <name evidence="1" type="ORF">TARUN_688</name>
</gene>
<dbReference type="AlphaFoldDB" id="A0A395NZP9"/>
<accession>A0A395NZP9</accession>
<sequence length="274" mass="30661">MPSAQEDWSYSSYTNGVEFRHGKSFLQLSQKGDVYEGKIVIQPSAYAAMNRRTKLEFELILMNGYPPWFKETVTNTASITFSFPRLLDGNLKRSGWIVAVGLGDIDDPLPYFSTRFGNFREPEGNHRGGGKGVYWLACKHLQDAVGDGFGKRFPKDTVVQAARRAIDAMMEEHSAEKVGDLLRDSPLENADMPGKLTGQLDKADIELAIDIFNDWPKFDDAQLERLRPILVAVLAGAVRGLARMFQHLNVHSFQVHGRFEGILQMNPAVYVPGP</sequence>
<keyword evidence="2" id="KW-1185">Reference proteome</keyword>
<name>A0A395NZP9_TRIAR</name>
<dbReference type="Proteomes" id="UP000266272">
    <property type="component" value="Unassembled WGS sequence"/>
</dbReference>
<dbReference type="OrthoDB" id="5292533at2759"/>
<organism evidence="1 2">
    <name type="scientific">Trichoderma arundinaceum</name>
    <dbReference type="NCBI Taxonomy" id="490622"/>
    <lineage>
        <taxon>Eukaryota</taxon>
        <taxon>Fungi</taxon>
        <taxon>Dikarya</taxon>
        <taxon>Ascomycota</taxon>
        <taxon>Pezizomycotina</taxon>
        <taxon>Sordariomycetes</taxon>
        <taxon>Hypocreomycetidae</taxon>
        <taxon>Hypocreales</taxon>
        <taxon>Hypocreaceae</taxon>
        <taxon>Trichoderma</taxon>
    </lineage>
</organism>
<protein>
    <submittedName>
        <fullName evidence="1">Uncharacterized protein</fullName>
    </submittedName>
</protein>
<reference evidence="1 2" key="1">
    <citation type="journal article" date="2018" name="PLoS Pathog.">
        <title>Evolution of structural diversity of trichothecenes, a family of toxins produced by plant pathogenic and entomopathogenic fungi.</title>
        <authorList>
            <person name="Proctor R.H."/>
            <person name="McCormick S.P."/>
            <person name="Kim H.S."/>
            <person name="Cardoza R.E."/>
            <person name="Stanley A.M."/>
            <person name="Lindo L."/>
            <person name="Kelly A."/>
            <person name="Brown D.W."/>
            <person name="Lee T."/>
            <person name="Vaughan M.M."/>
            <person name="Alexander N.J."/>
            <person name="Busman M."/>
            <person name="Gutierrez S."/>
        </authorList>
    </citation>
    <scope>NUCLEOTIDE SEQUENCE [LARGE SCALE GENOMIC DNA]</scope>
    <source>
        <strain evidence="1 2">IBT 40837</strain>
    </source>
</reference>
<comment type="caution">
    <text evidence="1">The sequence shown here is derived from an EMBL/GenBank/DDBJ whole genome shotgun (WGS) entry which is preliminary data.</text>
</comment>
<evidence type="ECO:0000313" key="2">
    <source>
        <dbReference type="Proteomes" id="UP000266272"/>
    </source>
</evidence>
<proteinExistence type="predicted"/>
<dbReference type="EMBL" id="PXOA01000044">
    <property type="protein sequence ID" value="RFU81529.1"/>
    <property type="molecule type" value="Genomic_DNA"/>
</dbReference>
<evidence type="ECO:0000313" key="1">
    <source>
        <dbReference type="EMBL" id="RFU81529.1"/>
    </source>
</evidence>